<evidence type="ECO:0000313" key="3">
    <source>
        <dbReference type="Proteomes" id="UP000095009"/>
    </source>
</evidence>
<evidence type="ECO:0000313" key="2">
    <source>
        <dbReference type="EMBL" id="ODQ67916.1"/>
    </source>
</evidence>
<feature type="chain" id="PRO_5009133936" evidence="1">
    <location>
        <begin position="19"/>
        <end position="69"/>
    </location>
</feature>
<dbReference type="EMBL" id="KV454406">
    <property type="protein sequence ID" value="ODQ67916.1"/>
    <property type="molecule type" value="Genomic_DNA"/>
</dbReference>
<accession>A0A1E3PR72</accession>
<evidence type="ECO:0000256" key="1">
    <source>
        <dbReference type="SAM" id="SignalP"/>
    </source>
</evidence>
<keyword evidence="3" id="KW-1185">Reference proteome</keyword>
<gene>
    <name evidence="2" type="ORF">NADFUDRAFT_81037</name>
</gene>
<dbReference type="AlphaFoldDB" id="A0A1E3PR72"/>
<organism evidence="2 3">
    <name type="scientific">Nadsonia fulvescens var. elongata DSM 6958</name>
    <dbReference type="NCBI Taxonomy" id="857566"/>
    <lineage>
        <taxon>Eukaryota</taxon>
        <taxon>Fungi</taxon>
        <taxon>Dikarya</taxon>
        <taxon>Ascomycota</taxon>
        <taxon>Saccharomycotina</taxon>
        <taxon>Dipodascomycetes</taxon>
        <taxon>Dipodascales</taxon>
        <taxon>Dipodascales incertae sedis</taxon>
        <taxon>Nadsonia</taxon>
    </lineage>
</organism>
<keyword evidence="1" id="KW-0732">Signal</keyword>
<name>A0A1E3PR72_9ASCO</name>
<reference evidence="2 3" key="1">
    <citation type="journal article" date="2016" name="Proc. Natl. Acad. Sci. U.S.A.">
        <title>Comparative genomics of biotechnologically important yeasts.</title>
        <authorList>
            <person name="Riley R."/>
            <person name="Haridas S."/>
            <person name="Wolfe K.H."/>
            <person name="Lopes M.R."/>
            <person name="Hittinger C.T."/>
            <person name="Goeker M."/>
            <person name="Salamov A.A."/>
            <person name="Wisecaver J.H."/>
            <person name="Long T.M."/>
            <person name="Calvey C.H."/>
            <person name="Aerts A.L."/>
            <person name="Barry K.W."/>
            <person name="Choi C."/>
            <person name="Clum A."/>
            <person name="Coughlan A.Y."/>
            <person name="Deshpande S."/>
            <person name="Douglass A.P."/>
            <person name="Hanson S.J."/>
            <person name="Klenk H.-P."/>
            <person name="LaButti K.M."/>
            <person name="Lapidus A."/>
            <person name="Lindquist E.A."/>
            <person name="Lipzen A.M."/>
            <person name="Meier-Kolthoff J.P."/>
            <person name="Ohm R.A."/>
            <person name="Otillar R.P."/>
            <person name="Pangilinan J.L."/>
            <person name="Peng Y."/>
            <person name="Rokas A."/>
            <person name="Rosa C.A."/>
            <person name="Scheuner C."/>
            <person name="Sibirny A.A."/>
            <person name="Slot J.C."/>
            <person name="Stielow J.B."/>
            <person name="Sun H."/>
            <person name="Kurtzman C.P."/>
            <person name="Blackwell M."/>
            <person name="Grigoriev I.V."/>
            <person name="Jeffries T.W."/>
        </authorList>
    </citation>
    <scope>NUCLEOTIDE SEQUENCE [LARGE SCALE GENOMIC DNA]</scope>
    <source>
        <strain evidence="2 3">DSM 6958</strain>
    </source>
</reference>
<proteinExistence type="predicted"/>
<dbReference type="Proteomes" id="UP000095009">
    <property type="component" value="Unassembled WGS sequence"/>
</dbReference>
<feature type="signal peptide" evidence="1">
    <location>
        <begin position="1"/>
        <end position="18"/>
    </location>
</feature>
<sequence>MQFKNLIAITALVASVSAKTNVTTSTNVTNGTHGNATSTPTGSEASAYNNVANIGLLGAVVAGGVALIL</sequence>
<protein>
    <submittedName>
        <fullName evidence="2">Uncharacterized protein</fullName>
    </submittedName>
</protein>